<dbReference type="EMBL" id="RPHB01000001">
    <property type="protein sequence ID" value="MBW3466389.1"/>
    <property type="molecule type" value="Genomic_DNA"/>
</dbReference>
<dbReference type="PANTHER" id="PTHR34847:SF1">
    <property type="entry name" value="NODULATION PROTEIN U"/>
    <property type="match status" value="1"/>
</dbReference>
<evidence type="ECO:0008006" key="5">
    <source>
        <dbReference type="Google" id="ProtNLM"/>
    </source>
</evidence>
<dbReference type="PANTHER" id="PTHR34847">
    <property type="entry name" value="NODULATION PROTEIN U"/>
    <property type="match status" value="1"/>
</dbReference>
<dbReference type="GO" id="GO:0003824">
    <property type="term" value="F:catalytic activity"/>
    <property type="evidence" value="ECO:0007669"/>
    <property type="project" value="InterPro"/>
</dbReference>
<dbReference type="CDD" id="cd24098">
    <property type="entry name" value="ASKHA_NBD_TobZ_N"/>
    <property type="match status" value="1"/>
</dbReference>
<feature type="domain" description="Carbamoyltransferase" evidence="1">
    <location>
        <begin position="3"/>
        <end position="354"/>
    </location>
</feature>
<evidence type="ECO:0000259" key="1">
    <source>
        <dbReference type="Pfam" id="PF02543"/>
    </source>
</evidence>
<organism evidence="3 4">
    <name type="scientific">Arthrospiribacter ruber</name>
    <dbReference type="NCBI Taxonomy" id="2487934"/>
    <lineage>
        <taxon>Bacteria</taxon>
        <taxon>Pseudomonadati</taxon>
        <taxon>Bacteroidota</taxon>
        <taxon>Cytophagia</taxon>
        <taxon>Cytophagales</taxon>
        <taxon>Cyclobacteriaceae</taxon>
        <taxon>Arthrospiribacter</taxon>
    </lineage>
</organism>
<proteinExistence type="predicted"/>
<protein>
    <recommendedName>
        <fullName evidence="5">Carbamoyltransferase</fullName>
    </recommendedName>
</protein>
<dbReference type="InterPro" id="IPR051338">
    <property type="entry name" value="NodU/CmcH_Carbamoyltrnsfr"/>
</dbReference>
<accession>A0A951MA76</accession>
<reference evidence="3 4" key="1">
    <citation type="journal article" date="2020" name="Syst. Appl. Microbiol.">
        <title>Arthrospiribacter ruber gen. nov., sp. nov., a novel bacterium isolated from Arthrospira cultures.</title>
        <authorList>
            <person name="Waleron M."/>
            <person name="Misztak A."/>
            <person name="Waleron M.M."/>
            <person name="Furmaniak M."/>
            <person name="Mrozik A."/>
            <person name="Waleron K."/>
        </authorList>
    </citation>
    <scope>NUCLEOTIDE SEQUENCE [LARGE SCALE GENOMIC DNA]</scope>
    <source>
        <strain evidence="3 4">DPMB0001</strain>
    </source>
</reference>
<dbReference type="InterPro" id="IPR003696">
    <property type="entry name" value="Carbtransf_dom"/>
</dbReference>
<gene>
    <name evidence="3" type="ORF">EGN73_00990</name>
</gene>
<dbReference type="RefSeq" id="WP_219286212.1">
    <property type="nucleotide sequence ID" value="NZ_RPHB01000001.1"/>
</dbReference>
<name>A0A951MA76_9BACT</name>
<evidence type="ECO:0000259" key="2">
    <source>
        <dbReference type="Pfam" id="PF16861"/>
    </source>
</evidence>
<evidence type="ECO:0000313" key="4">
    <source>
        <dbReference type="Proteomes" id="UP000727490"/>
    </source>
</evidence>
<feature type="domain" description="Carbamoyltransferase C-terminal" evidence="2">
    <location>
        <begin position="413"/>
        <end position="601"/>
    </location>
</feature>
<dbReference type="Proteomes" id="UP000727490">
    <property type="component" value="Unassembled WGS sequence"/>
</dbReference>
<dbReference type="InterPro" id="IPR031730">
    <property type="entry name" value="Carbam_trans_C"/>
</dbReference>
<comment type="caution">
    <text evidence="3">The sequence shown here is derived from an EMBL/GenBank/DDBJ whole genome shotgun (WGS) entry which is preliminary data.</text>
</comment>
<keyword evidence="4" id="KW-1185">Reference proteome</keyword>
<sequence length="621" mass="71005">MKKILGLSAFYHDSAAAILIGGEIIAAAQEERFTRQKHTPDFPIHSIRYCLEEAGLSIDELDAVVFYDKPLLKFERLLETYYAFAPKGLVSFLKAIPVWLDEKMFLKKLIKDGLQEVGVYDKKKLNLLFSEHHLSHAASAYFPSKFQKAAVLTIDGVGEWSTASIGLGEGNNFQMLKELEFPHSVGLLYSAFTYFLGFTVNSGEYKLMGLAPYGNPDDPQTSEFEKKIKENLVDIKEDGSIWLDQKFFNYATGLRMVKDESWKNIFGFKRREPEEQLEQYHCNLALAIQRVTEEIVIKMALTAKKICDTDYLCLAGGVALNCVANGKLLQKGIFKDIYIQPAAGDAGGALGAALAVSHMYFGEERVYKKDSDQMKGSYLGPEYSEKEIQLMNRKVKAVCENYSDFHSLTQFVASKIAEGKVIGWFQGRMEFGPRALGNRSIIGDARNPEMQKKLNLKIKYREGFRPFAPSVLAEKCGEYFDLNEDSPYMLIVAPVLEKRRKLLPENYHQMDLWEKLYRERSDIQSVTHLDFSARIQTVHKETNSRYWRLIAEFERQTGFGLVVNTSFNVRGEPVVCTPFDAYRCFMSTEMDYLVIGDFVYIKNQQPDWGNREKWMVEFKPD</sequence>
<dbReference type="Pfam" id="PF16861">
    <property type="entry name" value="Carbam_trans_C"/>
    <property type="match status" value="1"/>
</dbReference>
<dbReference type="AlphaFoldDB" id="A0A951MA76"/>
<evidence type="ECO:0000313" key="3">
    <source>
        <dbReference type="EMBL" id="MBW3466389.1"/>
    </source>
</evidence>
<dbReference type="Pfam" id="PF02543">
    <property type="entry name" value="Carbam_trans_N"/>
    <property type="match status" value="1"/>
</dbReference>